<keyword evidence="1" id="KW-0732">Signal</keyword>
<comment type="caution">
    <text evidence="2">The sequence shown here is derived from an EMBL/GenBank/DDBJ whole genome shotgun (WGS) entry which is preliminary data.</text>
</comment>
<evidence type="ECO:0000313" key="3">
    <source>
        <dbReference type="Proteomes" id="UP000230167"/>
    </source>
</evidence>
<dbReference type="OrthoDB" id="6039648at2"/>
<accession>A0A2J0U6T5</accession>
<dbReference type="EMBL" id="NEQV01000007">
    <property type="protein sequence ID" value="PJL24599.1"/>
    <property type="molecule type" value="Genomic_DNA"/>
</dbReference>
<proteinExistence type="predicted"/>
<organism evidence="2 3">
    <name type="scientific">Stenotrophomonas maltophilia</name>
    <name type="common">Pseudomonas maltophilia</name>
    <name type="synonym">Xanthomonas maltophilia</name>
    <dbReference type="NCBI Taxonomy" id="40324"/>
    <lineage>
        <taxon>Bacteria</taxon>
        <taxon>Pseudomonadati</taxon>
        <taxon>Pseudomonadota</taxon>
        <taxon>Gammaproteobacteria</taxon>
        <taxon>Lysobacterales</taxon>
        <taxon>Lysobacteraceae</taxon>
        <taxon>Stenotrophomonas</taxon>
        <taxon>Stenotrophomonas maltophilia group</taxon>
    </lineage>
</organism>
<dbReference type="AlphaFoldDB" id="A0A2J0U6T5"/>
<dbReference type="Proteomes" id="UP000230167">
    <property type="component" value="Unassembled WGS sequence"/>
</dbReference>
<gene>
    <name evidence="2" type="ORF">B9Y64_18705</name>
</gene>
<dbReference type="RefSeq" id="WP_100442002.1">
    <property type="nucleotide sequence ID" value="NZ_CBCPIZ010000005.1"/>
</dbReference>
<feature type="signal peptide" evidence="1">
    <location>
        <begin position="1"/>
        <end position="23"/>
    </location>
</feature>
<reference evidence="2 3" key="1">
    <citation type="journal article" date="2017" name="Front. Microbiol.">
        <title>Double-Face Meets the Bacterial World: The Opportunistic Pathogen Stenotrophomonas maltophilia.</title>
        <authorList>
            <person name="Lira F."/>
            <person name="Berg G."/>
            <person name="Martinez J.L."/>
        </authorList>
    </citation>
    <scope>NUCLEOTIDE SEQUENCE [LARGE SCALE GENOMIC DNA]</scope>
    <source>
        <strain evidence="2 3">EA1</strain>
    </source>
</reference>
<name>A0A2J0U6T5_STEMA</name>
<feature type="chain" id="PRO_5014420180" description="Secreted protein" evidence="1">
    <location>
        <begin position="24"/>
        <end position="246"/>
    </location>
</feature>
<protein>
    <recommendedName>
        <fullName evidence="4">Secreted protein</fullName>
    </recommendedName>
</protein>
<evidence type="ECO:0008006" key="4">
    <source>
        <dbReference type="Google" id="ProtNLM"/>
    </source>
</evidence>
<evidence type="ECO:0000256" key="1">
    <source>
        <dbReference type="SAM" id="SignalP"/>
    </source>
</evidence>
<evidence type="ECO:0000313" key="2">
    <source>
        <dbReference type="EMBL" id="PJL24599.1"/>
    </source>
</evidence>
<sequence length="246" mass="26379">MNRIVRRCALSVSLIALAGAAHAGTLSLEHAAEHAASIETRYSMGPGAAVTSFTTQYFANGETLMGWDDQRVLLLCGKVAYLSLPGMKPEVGKLTLEQRQMVAYEAMMAGIGGIAGLAGVTGETLDFSDDGSERHSTGERSWAYGVERYEVITQRLPDGAVRVRALKTETVNKARPSTPDDTFSTDEDQAARLSELAPVGSWTELLIHDGPRQPGADASMSLKGWVPTVEKRAATVGEARTLHDCK</sequence>